<evidence type="ECO:0000256" key="1">
    <source>
        <dbReference type="ARBA" id="ARBA00001946"/>
    </source>
</evidence>
<accession>A0A482WSB8</accession>
<dbReference type="GO" id="GO:0006753">
    <property type="term" value="P:nucleoside phosphate metabolic process"/>
    <property type="evidence" value="ECO:0007669"/>
    <property type="project" value="TreeGrafter"/>
</dbReference>
<dbReference type="SUPFAM" id="SSF55811">
    <property type="entry name" value="Nudix"/>
    <property type="match status" value="1"/>
</dbReference>
<evidence type="ECO:0000256" key="11">
    <source>
        <dbReference type="ARBA" id="ARBA00080475"/>
    </source>
</evidence>
<comment type="caution">
    <text evidence="12">The sequence shown here is derived from an EMBL/GenBank/DDBJ whole genome shotgun (WGS) entry which is preliminary data.</text>
</comment>
<evidence type="ECO:0000256" key="10">
    <source>
        <dbReference type="ARBA" id="ARBA00071467"/>
    </source>
</evidence>
<dbReference type="PANTHER" id="PTHR11839">
    <property type="entry name" value="UDP/ADP-SUGAR PYROPHOSPHATASE"/>
    <property type="match status" value="1"/>
</dbReference>
<evidence type="ECO:0000256" key="4">
    <source>
        <dbReference type="ARBA" id="ARBA00022490"/>
    </source>
</evidence>
<dbReference type="GO" id="GO:0008768">
    <property type="term" value="F:UDP-sugar diphosphatase activity"/>
    <property type="evidence" value="ECO:0007669"/>
    <property type="project" value="UniProtKB-EC"/>
</dbReference>
<dbReference type="InterPro" id="IPR015797">
    <property type="entry name" value="NUDIX_hydrolase-like_dom_sf"/>
</dbReference>
<dbReference type="FunFam" id="3.90.79.10:FF:000035">
    <property type="entry name" value="Uridine diphosphate glucose pyrophosphatase"/>
    <property type="match status" value="1"/>
</dbReference>
<name>A0A482WSB8_LAOST</name>
<comment type="subunit">
    <text evidence="3">Homodimer.</text>
</comment>
<comment type="cofactor">
    <cofactor evidence="1">
        <name>Mg(2+)</name>
        <dbReference type="ChEBI" id="CHEBI:18420"/>
    </cofactor>
</comment>
<dbReference type="Proteomes" id="UP000291343">
    <property type="component" value="Unassembled WGS sequence"/>
</dbReference>
<comment type="function">
    <text evidence="8">Hydrolyzes UDP-glucose to glucose 1-phosphate and UMP and ADP-ribose to ribose 5-phosphate and AMP. The physiological substrate is probably UDP-glucose. Poor activity on other substrates such as ADP-glucose, CDP-glucose, GDP-glucose and GDP-mannose.</text>
</comment>
<dbReference type="STRING" id="195883.A0A482WSB8"/>
<evidence type="ECO:0000313" key="13">
    <source>
        <dbReference type="Proteomes" id="UP000291343"/>
    </source>
</evidence>
<evidence type="ECO:0000256" key="5">
    <source>
        <dbReference type="ARBA" id="ARBA00022801"/>
    </source>
</evidence>
<dbReference type="SMR" id="A0A482WSB8"/>
<sequence>MKAIYLNSIPEKDRNVIDTEKYTAELGLTLELCAGIVDKNLPLIEIAREEVMEECGYDVPVDKLEKILTCRQGALNGNFQTMYYTEVTDSMKTGKGGGNESEGELIEVVELTLDEAQKCLKSDDLRSGPSFLFGLMWFFHNKASKFT</sequence>
<evidence type="ECO:0000256" key="6">
    <source>
        <dbReference type="ARBA" id="ARBA00022842"/>
    </source>
</evidence>
<protein>
    <recommendedName>
        <fullName evidence="10">Uridine diphosphate glucose pyrophosphatase NUDT14</fullName>
        <ecNumber evidence="9">3.6.1.45</ecNumber>
    </recommendedName>
    <alternativeName>
        <fullName evidence="11">Nucleoside diphosphate-linked moiety X motif 14</fullName>
    </alternativeName>
</protein>
<comment type="subcellular location">
    <subcellularLocation>
        <location evidence="2">Cytoplasm</location>
    </subcellularLocation>
</comment>
<dbReference type="PANTHER" id="PTHR11839:SF15">
    <property type="entry name" value="URIDINE DIPHOSPHATE GLUCOSE PYROPHOSPHATASE NUDT14"/>
    <property type="match status" value="1"/>
</dbReference>
<keyword evidence="4" id="KW-0963">Cytoplasm</keyword>
<evidence type="ECO:0000256" key="2">
    <source>
        <dbReference type="ARBA" id="ARBA00004496"/>
    </source>
</evidence>
<dbReference type="EC" id="3.6.1.45" evidence="9"/>
<dbReference type="FunCoup" id="A0A482WSB8">
    <property type="interactions" value="358"/>
</dbReference>
<keyword evidence="13" id="KW-1185">Reference proteome</keyword>
<dbReference type="GO" id="GO:0005737">
    <property type="term" value="C:cytoplasm"/>
    <property type="evidence" value="ECO:0007669"/>
    <property type="project" value="UniProtKB-SubCell"/>
</dbReference>
<keyword evidence="5" id="KW-0378">Hydrolase</keyword>
<dbReference type="GO" id="GO:0019693">
    <property type="term" value="P:ribose phosphate metabolic process"/>
    <property type="evidence" value="ECO:0007669"/>
    <property type="project" value="TreeGrafter"/>
</dbReference>
<keyword evidence="6" id="KW-0460">Magnesium</keyword>
<dbReference type="CDD" id="cd18887">
    <property type="entry name" value="NUDIX_UGPPase_Nudt14"/>
    <property type="match status" value="1"/>
</dbReference>
<evidence type="ECO:0000256" key="7">
    <source>
        <dbReference type="ARBA" id="ARBA00051086"/>
    </source>
</evidence>
<reference evidence="12 13" key="1">
    <citation type="journal article" date="2017" name="Gigascience">
        <title>Genome sequence of the small brown planthopper, Laodelphax striatellus.</title>
        <authorList>
            <person name="Zhu J."/>
            <person name="Jiang F."/>
            <person name="Wang X."/>
            <person name="Yang P."/>
            <person name="Bao Y."/>
            <person name="Zhao W."/>
            <person name="Wang W."/>
            <person name="Lu H."/>
            <person name="Wang Q."/>
            <person name="Cui N."/>
            <person name="Li J."/>
            <person name="Chen X."/>
            <person name="Luo L."/>
            <person name="Yu J."/>
            <person name="Kang L."/>
            <person name="Cui F."/>
        </authorList>
    </citation>
    <scope>NUCLEOTIDE SEQUENCE [LARGE SCALE GENOMIC DNA]</scope>
    <source>
        <strain evidence="12">Lst14</strain>
    </source>
</reference>
<comment type="catalytic activity">
    <reaction evidence="7">
        <text>UDP-sugar + H2O = UMP + alpha-D-aldose 1-phosphate.</text>
        <dbReference type="EC" id="3.6.1.45"/>
    </reaction>
</comment>
<dbReference type="OrthoDB" id="10249920at2759"/>
<dbReference type="InParanoid" id="A0A482WSB8"/>
<evidence type="ECO:0000256" key="9">
    <source>
        <dbReference type="ARBA" id="ARBA00066480"/>
    </source>
</evidence>
<organism evidence="12 13">
    <name type="scientific">Laodelphax striatellus</name>
    <name type="common">Small brown planthopper</name>
    <name type="synonym">Delphax striatella</name>
    <dbReference type="NCBI Taxonomy" id="195883"/>
    <lineage>
        <taxon>Eukaryota</taxon>
        <taxon>Metazoa</taxon>
        <taxon>Ecdysozoa</taxon>
        <taxon>Arthropoda</taxon>
        <taxon>Hexapoda</taxon>
        <taxon>Insecta</taxon>
        <taxon>Pterygota</taxon>
        <taxon>Neoptera</taxon>
        <taxon>Paraneoptera</taxon>
        <taxon>Hemiptera</taxon>
        <taxon>Auchenorrhyncha</taxon>
        <taxon>Fulgoroidea</taxon>
        <taxon>Delphacidae</taxon>
        <taxon>Criomorphinae</taxon>
        <taxon>Laodelphax</taxon>
    </lineage>
</organism>
<evidence type="ECO:0000256" key="8">
    <source>
        <dbReference type="ARBA" id="ARBA00054674"/>
    </source>
</evidence>
<dbReference type="Gene3D" id="3.90.79.10">
    <property type="entry name" value="Nucleoside Triphosphate Pyrophosphohydrolase"/>
    <property type="match status" value="1"/>
</dbReference>
<evidence type="ECO:0000256" key="3">
    <source>
        <dbReference type="ARBA" id="ARBA00011738"/>
    </source>
</evidence>
<evidence type="ECO:0000313" key="12">
    <source>
        <dbReference type="EMBL" id="RZF36393.1"/>
    </source>
</evidence>
<proteinExistence type="predicted"/>
<dbReference type="AlphaFoldDB" id="A0A482WSB8"/>
<gene>
    <name evidence="12" type="ORF">LSTR_LSTR002989</name>
</gene>
<dbReference type="EMBL" id="QKKF02026461">
    <property type="protein sequence ID" value="RZF36393.1"/>
    <property type="molecule type" value="Genomic_DNA"/>
</dbReference>